<dbReference type="AlphaFoldDB" id="A0A1Y3PGR3"/>
<evidence type="ECO:0000313" key="2">
    <source>
        <dbReference type="Proteomes" id="UP000196475"/>
    </source>
</evidence>
<accession>A0A1Y3PGR3</accession>
<evidence type="ECO:0000313" key="1">
    <source>
        <dbReference type="EMBL" id="OUM86324.1"/>
    </source>
</evidence>
<organism evidence="1 2">
    <name type="scientific">Bacillus thermozeamaize</name>
    <dbReference type="NCBI Taxonomy" id="230954"/>
    <lineage>
        <taxon>Bacteria</taxon>
        <taxon>Bacillati</taxon>
        <taxon>Bacillota</taxon>
        <taxon>Bacilli</taxon>
        <taxon>Bacillales</taxon>
        <taxon>Bacillaceae</taxon>
        <taxon>Bacillus</taxon>
    </lineage>
</organism>
<reference evidence="2" key="1">
    <citation type="submission" date="2016-06" db="EMBL/GenBank/DDBJ databases">
        <authorList>
            <person name="Nascimento L."/>
            <person name="Pereira R.V."/>
            <person name="Martins L.F."/>
            <person name="Quaggio R.B."/>
            <person name="Silva A.M."/>
            <person name="Setubal J.C."/>
        </authorList>
    </citation>
    <scope>NUCLEOTIDE SEQUENCE [LARGE SCALE GENOMIC DNA]</scope>
</reference>
<proteinExistence type="predicted"/>
<dbReference type="EMBL" id="LZRT01000092">
    <property type="protein sequence ID" value="OUM86324.1"/>
    <property type="molecule type" value="Genomic_DNA"/>
</dbReference>
<gene>
    <name evidence="1" type="ORF">BAA01_09870</name>
</gene>
<name>A0A1Y3PGR3_9BACI</name>
<comment type="caution">
    <text evidence="1">The sequence shown here is derived from an EMBL/GenBank/DDBJ whole genome shotgun (WGS) entry which is preliminary data.</text>
</comment>
<dbReference type="Proteomes" id="UP000196475">
    <property type="component" value="Unassembled WGS sequence"/>
</dbReference>
<protein>
    <submittedName>
        <fullName evidence="1">Uncharacterized protein</fullName>
    </submittedName>
</protein>
<sequence>MALTIFSKILQFVYKSKTGDLLDQRSQRSFPDWFLGLPDGGVLSNHDDAECRAGKNMAKKTGAG</sequence>